<name>A0A8S4DC86_PLUXY</name>
<comment type="subcellular location">
    <subcellularLocation>
        <location evidence="3">Cytoplasm</location>
    </subcellularLocation>
    <subcellularLocation>
        <location evidence="2">Mitochondrion</location>
    </subcellularLocation>
    <subcellularLocation>
        <location evidence="1">Nucleus</location>
    </subcellularLocation>
</comment>
<dbReference type="GO" id="GO:0005739">
    <property type="term" value="C:mitochondrion"/>
    <property type="evidence" value="ECO:0007669"/>
    <property type="project" value="UniProtKB-SubCell"/>
</dbReference>
<dbReference type="FunFam" id="3.90.79.10:FF:000027">
    <property type="entry name" value="nucleoside diphosphate-linked moiety X motif 6"/>
    <property type="match status" value="1"/>
</dbReference>
<evidence type="ECO:0000256" key="10">
    <source>
        <dbReference type="ARBA" id="ARBA00068898"/>
    </source>
</evidence>
<dbReference type="Pfam" id="PF00293">
    <property type="entry name" value="NUDIX"/>
    <property type="match status" value="1"/>
</dbReference>
<evidence type="ECO:0000256" key="3">
    <source>
        <dbReference type="ARBA" id="ARBA00004496"/>
    </source>
</evidence>
<dbReference type="PANTHER" id="PTHR13994">
    <property type="entry name" value="NUDIX HYDROLASE RELATED"/>
    <property type="match status" value="1"/>
</dbReference>
<dbReference type="GO" id="GO:0005634">
    <property type="term" value="C:nucleus"/>
    <property type="evidence" value="ECO:0007669"/>
    <property type="project" value="UniProtKB-SubCell"/>
</dbReference>
<dbReference type="PROSITE" id="PS00893">
    <property type="entry name" value="NUDIX_BOX"/>
    <property type="match status" value="1"/>
</dbReference>
<keyword evidence="5" id="KW-0963">Cytoplasm</keyword>
<dbReference type="PRINTS" id="PR01356">
    <property type="entry name" value="GFGPROTEIN"/>
</dbReference>
<dbReference type="InterPro" id="IPR040618">
    <property type="entry name" value="Pre-Nudix"/>
</dbReference>
<protein>
    <recommendedName>
        <fullName evidence="10">Nucleoside diphosphate-linked moiety X motif 6</fullName>
    </recommendedName>
</protein>
<comment type="caution">
    <text evidence="13">The sequence shown here is derived from an EMBL/GenBank/DDBJ whole genome shotgun (WGS) entry which is preliminary data.</text>
</comment>
<evidence type="ECO:0000256" key="6">
    <source>
        <dbReference type="ARBA" id="ARBA00022801"/>
    </source>
</evidence>
<evidence type="ECO:0000256" key="4">
    <source>
        <dbReference type="ARBA" id="ARBA00005582"/>
    </source>
</evidence>
<dbReference type="InterPro" id="IPR020084">
    <property type="entry name" value="NUDIX_hydrolase_CS"/>
</dbReference>
<proteinExistence type="inferred from homology"/>
<dbReference type="AlphaFoldDB" id="A0A8S4DC86"/>
<feature type="domain" description="Nudix hydrolase" evidence="12">
    <location>
        <begin position="143"/>
        <end position="270"/>
    </location>
</feature>
<keyword evidence="8" id="KW-0539">Nucleus</keyword>
<dbReference type="PROSITE" id="PS51462">
    <property type="entry name" value="NUDIX"/>
    <property type="match status" value="1"/>
</dbReference>
<evidence type="ECO:0000313" key="13">
    <source>
        <dbReference type="EMBL" id="CAG9094770.1"/>
    </source>
</evidence>
<comment type="function">
    <text evidence="9">May contribute to the regulation of cell proliferation.</text>
</comment>
<sequence>MFYQHLSRVQRFSSLLNNSILRCCDSKILPKCSIDFRITRQFSHNLPLCTFKGEKDRFNGLTIDLSKEQFKPSEFISILKESLNKWHTDNNRCIWFKVNIQDACHIPILAENGFNFHHARDSYVMMYKWLPSDSEPNLPPPCHTNLGVGAMVFNSRGQLLAISEKNYDYPHWKLPGGYVEKGEDIIEAARREVQEETGIDTEFKSLVTFRHTHNMMYGNSDIYVLVRMKALTENIQIAQREVNNCQWMDVEEYTNHPHVHEWNRLVIKRALDYKNRGIKIDLQKKTVKWAQNVREMSVMMLEDADD</sequence>
<reference evidence="13" key="1">
    <citation type="submission" date="2020-11" db="EMBL/GenBank/DDBJ databases">
        <authorList>
            <person name="Whiteford S."/>
        </authorList>
    </citation>
    <scope>NUCLEOTIDE SEQUENCE</scope>
</reference>
<dbReference type="PRINTS" id="PR00502">
    <property type="entry name" value="NUDIXFAMILY"/>
</dbReference>
<keyword evidence="6 11" id="KW-0378">Hydrolase</keyword>
<dbReference type="InterPro" id="IPR020476">
    <property type="entry name" value="Nudix_hydrolase"/>
</dbReference>
<evidence type="ECO:0000256" key="5">
    <source>
        <dbReference type="ARBA" id="ARBA00022490"/>
    </source>
</evidence>
<dbReference type="SUPFAM" id="SSF55811">
    <property type="entry name" value="Nudix"/>
    <property type="match status" value="1"/>
</dbReference>
<evidence type="ECO:0000256" key="2">
    <source>
        <dbReference type="ARBA" id="ARBA00004173"/>
    </source>
</evidence>
<dbReference type="EMBL" id="CAJHNJ030000003">
    <property type="protein sequence ID" value="CAG9094770.1"/>
    <property type="molecule type" value="Genomic_DNA"/>
</dbReference>
<evidence type="ECO:0000313" key="14">
    <source>
        <dbReference type="Proteomes" id="UP000653454"/>
    </source>
</evidence>
<keyword evidence="14" id="KW-1185">Reference proteome</keyword>
<dbReference type="Gene3D" id="3.40.630.30">
    <property type="match status" value="1"/>
</dbReference>
<accession>A0A8S4DC86</accession>
<dbReference type="InterPro" id="IPR015797">
    <property type="entry name" value="NUDIX_hydrolase-like_dom_sf"/>
</dbReference>
<comment type="similarity">
    <text evidence="4 11">Belongs to the Nudix hydrolase family.</text>
</comment>
<dbReference type="InterPro" id="IPR003293">
    <property type="entry name" value="Nudix_hydrolase6-like"/>
</dbReference>
<evidence type="ECO:0000256" key="11">
    <source>
        <dbReference type="RuleBase" id="RU003476"/>
    </source>
</evidence>
<evidence type="ECO:0000259" key="12">
    <source>
        <dbReference type="PROSITE" id="PS51462"/>
    </source>
</evidence>
<dbReference type="Gene3D" id="3.90.79.10">
    <property type="entry name" value="Nucleoside Triphosphate Pyrophosphohydrolase"/>
    <property type="match status" value="1"/>
</dbReference>
<dbReference type="GO" id="GO:0035529">
    <property type="term" value="F:NADH pyrophosphatase activity"/>
    <property type="evidence" value="ECO:0007669"/>
    <property type="project" value="TreeGrafter"/>
</dbReference>
<evidence type="ECO:0000256" key="9">
    <source>
        <dbReference type="ARBA" id="ARBA00057091"/>
    </source>
</evidence>
<evidence type="ECO:0000256" key="1">
    <source>
        <dbReference type="ARBA" id="ARBA00004123"/>
    </source>
</evidence>
<dbReference type="Proteomes" id="UP000653454">
    <property type="component" value="Unassembled WGS sequence"/>
</dbReference>
<dbReference type="GO" id="GO:0047631">
    <property type="term" value="F:ADP-ribose diphosphatase activity"/>
    <property type="evidence" value="ECO:0007669"/>
    <property type="project" value="TreeGrafter"/>
</dbReference>
<dbReference type="Pfam" id="PF18290">
    <property type="entry name" value="Nudix_hydro"/>
    <property type="match status" value="1"/>
</dbReference>
<evidence type="ECO:0000256" key="8">
    <source>
        <dbReference type="ARBA" id="ARBA00023242"/>
    </source>
</evidence>
<evidence type="ECO:0000256" key="7">
    <source>
        <dbReference type="ARBA" id="ARBA00023128"/>
    </source>
</evidence>
<dbReference type="CDD" id="cd04670">
    <property type="entry name" value="NUDIX_ASFGF2_Nudt6"/>
    <property type="match status" value="1"/>
</dbReference>
<dbReference type="GO" id="GO:0051287">
    <property type="term" value="F:NAD binding"/>
    <property type="evidence" value="ECO:0007669"/>
    <property type="project" value="TreeGrafter"/>
</dbReference>
<dbReference type="PANTHER" id="PTHR13994:SF13">
    <property type="entry name" value="FI03680P"/>
    <property type="match status" value="1"/>
</dbReference>
<organism evidence="13 14">
    <name type="scientific">Plutella xylostella</name>
    <name type="common">Diamondback moth</name>
    <name type="synonym">Plutella maculipennis</name>
    <dbReference type="NCBI Taxonomy" id="51655"/>
    <lineage>
        <taxon>Eukaryota</taxon>
        <taxon>Metazoa</taxon>
        <taxon>Ecdysozoa</taxon>
        <taxon>Arthropoda</taxon>
        <taxon>Hexapoda</taxon>
        <taxon>Insecta</taxon>
        <taxon>Pterygota</taxon>
        <taxon>Neoptera</taxon>
        <taxon>Endopterygota</taxon>
        <taxon>Lepidoptera</taxon>
        <taxon>Glossata</taxon>
        <taxon>Ditrysia</taxon>
        <taxon>Yponomeutoidea</taxon>
        <taxon>Plutellidae</taxon>
        <taxon>Plutella</taxon>
    </lineage>
</organism>
<gene>
    <name evidence="13" type="ORF">PLXY2_LOCUS1427</name>
</gene>
<keyword evidence="7" id="KW-0496">Mitochondrion</keyword>
<dbReference type="InterPro" id="IPR000086">
    <property type="entry name" value="NUDIX_hydrolase_dom"/>
</dbReference>